<feature type="transmembrane region" description="Helical" evidence="7">
    <location>
        <begin position="361"/>
        <end position="385"/>
    </location>
</feature>
<dbReference type="PANTHER" id="PTHR30572:SF4">
    <property type="entry name" value="ABC TRANSPORTER PERMEASE YTRF"/>
    <property type="match status" value="1"/>
</dbReference>
<feature type="domain" description="ABC3 transporter permease C-terminal" evidence="8">
    <location>
        <begin position="282"/>
        <end position="395"/>
    </location>
</feature>
<organism evidence="10 11">
    <name type="scientific">Thalassolituus marinus</name>
    <dbReference type="NCBI Taxonomy" id="671053"/>
    <lineage>
        <taxon>Bacteria</taxon>
        <taxon>Pseudomonadati</taxon>
        <taxon>Pseudomonadota</taxon>
        <taxon>Gammaproteobacteria</taxon>
        <taxon>Oceanospirillales</taxon>
        <taxon>Oceanospirillaceae</taxon>
        <taxon>Thalassolituus</taxon>
    </lineage>
</organism>
<evidence type="ECO:0000256" key="2">
    <source>
        <dbReference type="ARBA" id="ARBA00022475"/>
    </source>
</evidence>
<evidence type="ECO:0000256" key="3">
    <source>
        <dbReference type="ARBA" id="ARBA00022692"/>
    </source>
</evidence>
<reference evidence="10 11" key="1">
    <citation type="submission" date="2020-12" db="EMBL/GenBank/DDBJ databases">
        <title>Novel Thalassolituus-related marine hydrocarbonoclastic bacteria mediated algae-derived hydrocarbons mineralization in twilight zone of the northern South China Sea.</title>
        <authorList>
            <person name="Dong C."/>
        </authorList>
    </citation>
    <scope>NUCLEOTIDE SEQUENCE [LARGE SCALE GENOMIC DNA]</scope>
    <source>
        <strain evidence="10 11">IMCC1826</strain>
    </source>
</reference>
<evidence type="ECO:0000313" key="11">
    <source>
        <dbReference type="Proteomes" id="UP000714380"/>
    </source>
</evidence>
<dbReference type="Pfam" id="PF12704">
    <property type="entry name" value="MacB_PCD"/>
    <property type="match status" value="1"/>
</dbReference>
<comment type="subcellular location">
    <subcellularLocation>
        <location evidence="1">Cell membrane</location>
        <topology evidence="1">Multi-pass membrane protein</topology>
    </subcellularLocation>
</comment>
<feature type="transmembrane region" description="Helical" evidence="7">
    <location>
        <begin position="21"/>
        <end position="41"/>
    </location>
</feature>
<evidence type="ECO:0000313" key="10">
    <source>
        <dbReference type="EMBL" id="MCA6063359.1"/>
    </source>
</evidence>
<feature type="transmembrane region" description="Helical" evidence="7">
    <location>
        <begin position="323"/>
        <end position="349"/>
    </location>
</feature>
<evidence type="ECO:0000256" key="4">
    <source>
        <dbReference type="ARBA" id="ARBA00022989"/>
    </source>
</evidence>
<keyword evidence="2" id="KW-1003">Cell membrane</keyword>
<keyword evidence="11" id="KW-1185">Reference proteome</keyword>
<keyword evidence="3 7" id="KW-0812">Transmembrane</keyword>
<evidence type="ECO:0000256" key="7">
    <source>
        <dbReference type="SAM" id="Phobius"/>
    </source>
</evidence>
<accession>A0ABS7ZNR9</accession>
<name>A0ABS7ZNR9_9GAMM</name>
<feature type="transmembrane region" description="Helical" evidence="7">
    <location>
        <begin position="279"/>
        <end position="303"/>
    </location>
</feature>
<evidence type="ECO:0000256" key="5">
    <source>
        <dbReference type="ARBA" id="ARBA00023136"/>
    </source>
</evidence>
<comment type="caution">
    <text evidence="10">The sequence shown here is derived from an EMBL/GenBank/DDBJ whole genome shotgun (WGS) entry which is preliminary data.</text>
</comment>
<sequence>MLINALKLALQQIRRNVMRSFLTTLGIIIGVAAVITMVALGNGATAQVTAQVSSLGTNLMMVNRGQGFGPRRDRVSAPAFELADVTAIANEIAGIKAIAPVSSGSVTLINGNTSWSSTVRGSDNQYLLAGNWTLAEGRNFSDDELADGSSMCIVGQTVVKELFSGESPLNQKMRIAGNNCVVIGVLKGKGQTSFGQDQDDIVIVPMMNYQRRLAGSRDVHQIYISLEDGVDTDHVEQRLTTLLRLRRNVAASESDNFNIFNTTELAETLTSTTQTMTGLLGAVAGVSLLVGGIGIMNIMLVSVTERTREIGIRLAIGALEHEVLLQFLVEAVVLSSLGGLIGILLALGLSWSLALLMSMPFIFDVSISVAAFVFSAAVGVIFGYVPARRAAQLNPIEALRHE</sequence>
<proteinExistence type="inferred from homology"/>
<dbReference type="Proteomes" id="UP000714380">
    <property type="component" value="Unassembled WGS sequence"/>
</dbReference>
<comment type="similarity">
    <text evidence="6">Belongs to the ABC-4 integral membrane protein family.</text>
</comment>
<dbReference type="InterPro" id="IPR025857">
    <property type="entry name" value="MacB_PCD"/>
</dbReference>
<dbReference type="RefSeq" id="WP_225673294.1">
    <property type="nucleotide sequence ID" value="NZ_JAEDAH010000035.1"/>
</dbReference>
<evidence type="ECO:0000259" key="8">
    <source>
        <dbReference type="Pfam" id="PF02687"/>
    </source>
</evidence>
<protein>
    <submittedName>
        <fullName evidence="10">ABC transporter permease</fullName>
    </submittedName>
</protein>
<dbReference type="EMBL" id="JAEDAH010000035">
    <property type="protein sequence ID" value="MCA6063359.1"/>
    <property type="molecule type" value="Genomic_DNA"/>
</dbReference>
<gene>
    <name evidence="10" type="ORF">I9W95_07045</name>
</gene>
<evidence type="ECO:0000256" key="1">
    <source>
        <dbReference type="ARBA" id="ARBA00004651"/>
    </source>
</evidence>
<dbReference type="Pfam" id="PF02687">
    <property type="entry name" value="FtsX"/>
    <property type="match status" value="1"/>
</dbReference>
<keyword evidence="5 7" id="KW-0472">Membrane</keyword>
<dbReference type="InterPro" id="IPR003838">
    <property type="entry name" value="ABC3_permease_C"/>
</dbReference>
<keyword evidence="4 7" id="KW-1133">Transmembrane helix</keyword>
<evidence type="ECO:0000256" key="6">
    <source>
        <dbReference type="ARBA" id="ARBA00038076"/>
    </source>
</evidence>
<evidence type="ECO:0000259" key="9">
    <source>
        <dbReference type="Pfam" id="PF12704"/>
    </source>
</evidence>
<feature type="domain" description="MacB-like periplasmic core" evidence="9">
    <location>
        <begin position="20"/>
        <end position="241"/>
    </location>
</feature>
<dbReference type="PANTHER" id="PTHR30572">
    <property type="entry name" value="MEMBRANE COMPONENT OF TRANSPORTER-RELATED"/>
    <property type="match status" value="1"/>
</dbReference>
<dbReference type="InterPro" id="IPR050250">
    <property type="entry name" value="Macrolide_Exporter_MacB"/>
</dbReference>